<dbReference type="Proteomes" id="UP000327424">
    <property type="component" value="Chromosome"/>
</dbReference>
<evidence type="ECO:0000313" key="2">
    <source>
        <dbReference type="EMBL" id="QFI37849.1"/>
    </source>
</evidence>
<dbReference type="InterPro" id="IPR012902">
    <property type="entry name" value="N_methyl_site"/>
</dbReference>
<accession>A0A5J6WI80</accession>
<keyword evidence="1" id="KW-0472">Membrane</keyword>
<protein>
    <submittedName>
        <fullName evidence="2">Type II secretion system protein</fullName>
    </submittedName>
</protein>
<keyword evidence="3" id="KW-1185">Reference proteome</keyword>
<dbReference type="KEGG" id="mmaa:FR932_08290"/>
<dbReference type="OrthoDB" id="6401755at2"/>
<evidence type="ECO:0000256" key="1">
    <source>
        <dbReference type="SAM" id="Phobius"/>
    </source>
</evidence>
<dbReference type="Gene3D" id="3.30.700.10">
    <property type="entry name" value="Glycoprotein, Type 4 Pilin"/>
    <property type="match status" value="1"/>
</dbReference>
<keyword evidence="1" id="KW-1133">Transmembrane helix</keyword>
<organism evidence="2 3">
    <name type="scientific">Moritella marina ATCC 15381</name>
    <dbReference type="NCBI Taxonomy" id="1202962"/>
    <lineage>
        <taxon>Bacteria</taxon>
        <taxon>Pseudomonadati</taxon>
        <taxon>Pseudomonadota</taxon>
        <taxon>Gammaproteobacteria</taxon>
        <taxon>Alteromonadales</taxon>
        <taxon>Moritellaceae</taxon>
        <taxon>Moritella</taxon>
    </lineage>
</organism>
<dbReference type="NCBIfam" id="TIGR02532">
    <property type="entry name" value="IV_pilin_GFxxxE"/>
    <property type="match status" value="1"/>
</dbReference>
<keyword evidence="1" id="KW-0812">Transmembrane</keyword>
<name>A0A5J6WI80_MORMI</name>
<feature type="transmembrane region" description="Helical" evidence="1">
    <location>
        <begin position="6"/>
        <end position="26"/>
    </location>
</feature>
<proteinExistence type="predicted"/>
<dbReference type="RefSeq" id="WP_019441055.1">
    <property type="nucleotide sequence ID" value="NZ_ALOE01000013.1"/>
</dbReference>
<dbReference type="InterPro" id="IPR045584">
    <property type="entry name" value="Pilin-like"/>
</dbReference>
<dbReference type="EMBL" id="CP044399">
    <property type="protein sequence ID" value="QFI37849.1"/>
    <property type="molecule type" value="Genomic_DNA"/>
</dbReference>
<dbReference type="Pfam" id="PF07963">
    <property type="entry name" value="N_methyl"/>
    <property type="match status" value="1"/>
</dbReference>
<gene>
    <name evidence="2" type="ORF">FR932_08290</name>
</gene>
<dbReference type="PROSITE" id="PS00409">
    <property type="entry name" value="PROKAR_NTER_METHYL"/>
    <property type="match status" value="1"/>
</dbReference>
<dbReference type="SUPFAM" id="SSF54523">
    <property type="entry name" value="Pili subunits"/>
    <property type="match status" value="1"/>
</dbReference>
<reference evidence="2 3" key="1">
    <citation type="submission" date="2019-09" db="EMBL/GenBank/DDBJ databases">
        <title>Hybrid Assembly of the complete Genome of the Deep-Sea Bacterium Moritella marina from long Nanopore and Illumina reads.</title>
        <authorList>
            <person name="Magin S."/>
            <person name="Georgoulis A."/>
            <person name="Papadimitriou K."/>
            <person name="Iliakis G."/>
            <person name="Vorgias C.E."/>
        </authorList>
    </citation>
    <scope>NUCLEOTIDE SEQUENCE [LARGE SCALE GENOMIC DNA]</scope>
    <source>
        <strain evidence="2 3">MP-1</strain>
    </source>
</reference>
<evidence type="ECO:0000313" key="3">
    <source>
        <dbReference type="Proteomes" id="UP000327424"/>
    </source>
</evidence>
<dbReference type="AlphaFoldDB" id="A0A5J6WI80"/>
<sequence>MKHRGFTLIELVIVIIVLGILAATAVPKFLNLRGDAERATLKGFSGALKSGIDIISAKHKVEGSPVFLKFESPEYRIGGYSIAFNALDIPEKILNYPTSPATTFCEAIWNVAVSGMLAHADSTLDPTVTITHAALSDLFRARCGFKYKDYGSIFYMSGEGKVCTQYKDDIIPETCKI</sequence>